<keyword evidence="1" id="KW-1133">Transmembrane helix</keyword>
<dbReference type="EMBL" id="KV453842">
    <property type="protein sequence ID" value="ODV90446.1"/>
    <property type="molecule type" value="Genomic_DNA"/>
</dbReference>
<accession>A0A1E4TFB5</accession>
<keyword evidence="1" id="KW-0812">Transmembrane</keyword>
<reference evidence="4" key="1">
    <citation type="submission" date="2016-02" db="EMBL/GenBank/DDBJ databases">
        <title>Comparative genomics of biotechnologically important yeasts.</title>
        <authorList>
            <consortium name="DOE Joint Genome Institute"/>
            <person name="Riley R."/>
            <person name="Haridas S."/>
            <person name="Wolfe K.H."/>
            <person name="Lopes M.R."/>
            <person name="Hittinger C.T."/>
            <person name="Goker M."/>
            <person name="Salamov A."/>
            <person name="Wisecaver J."/>
            <person name="Long T.M."/>
            <person name="Aerts A.L."/>
            <person name="Barry K."/>
            <person name="Choi C."/>
            <person name="Clum A."/>
            <person name="Coughlan A.Y."/>
            <person name="Deshpande S."/>
            <person name="Douglass A.P."/>
            <person name="Hanson S.J."/>
            <person name="Klenk H.-P."/>
            <person name="Labutti K."/>
            <person name="Lapidus A."/>
            <person name="Lindquist E."/>
            <person name="Lipzen A."/>
            <person name="Meier-Kolthoff J.P."/>
            <person name="Ohm R.A."/>
            <person name="Otillar R.P."/>
            <person name="Pangilinan J."/>
            <person name="Peng Y."/>
            <person name="Rokas A."/>
            <person name="Rosa C.A."/>
            <person name="Scheuner C."/>
            <person name="Sibirny A.A."/>
            <person name="Slot J.C."/>
            <person name="Stielow J.B."/>
            <person name="Sun H."/>
            <person name="Kurtzman C.P."/>
            <person name="Blackwell M."/>
            <person name="Jeffries T.W."/>
            <person name="Grigoriev I.V."/>
        </authorList>
    </citation>
    <scope>NUCLEOTIDE SEQUENCE [LARGE SCALE GENOMIC DNA]</scope>
    <source>
        <strain evidence="4">NRRL Y-17796</strain>
    </source>
</reference>
<protein>
    <submittedName>
        <fullName evidence="3">Glycosyltransferase family 90 protein</fullName>
    </submittedName>
</protein>
<sequence length="628" mass="73295">MSVRMLMVPTIIVVIFLTVSTVSFYWDSSSTAFDRSKMYFHKAAATAGHASLSPSTDSLAEFDALVEHFLAHPKAVPKDPILQQYLKYKKIAQQSPLRDPNHYPTLKELVHHYKKTRGRNPPPLFDVWYDFAVSRSCSDYFSFDRLYKDLEPFWALSPREIRRRVRFLWDNPSTNIMLVRDGKTFSNTGHDSRIQSVEEMMNTFSQYLPDMELPMNIHDEPRIVVPYDTLQKQIEYARGNASLNTPLFSQFPDSLSVEHDPLIFEDTFVERGARPFFDGMEQYCPHDSFLNRVVDSGEDFDSIVHEADQKFFHDRVLTDIDMSKDLCVSGPALRDNHCYLIRPLLRKESNQLLPMFSDTKTSLNNDILIPASTYYRSDADYGYDTWNDISWEKKKDIMFWRGKTTGGYIRPENMDLMLRHRLVYLFNTSLIDKPNHINKMSSPILCQADKNTDTLVDCEVDIRDFLEEHSDVSFDSFDWCNEFCDMMYDIFSLKPHLPPSAQFEHKYLMDVDGNSFSGRFLGFLKSNSLPFKATIFLEWHDSRLVPWVHYIPVDCRLTDLHKLLTYFVGFENVLPSHQGMAQRIALDGRDFAKSALRREDMEIYFFLLMLEYARLLSDNRNDLGFSLD</sequence>
<dbReference type="OrthoDB" id="541052at2759"/>
<dbReference type="InterPro" id="IPR006598">
    <property type="entry name" value="CAP10"/>
</dbReference>
<dbReference type="InterPro" id="IPR051091">
    <property type="entry name" value="O-Glucosyltr/Glycosyltrsf_90"/>
</dbReference>
<dbReference type="PANTHER" id="PTHR12203:SF22">
    <property type="entry name" value="CAPSULE ASSOCIATED PROTEIN"/>
    <property type="match status" value="1"/>
</dbReference>
<evidence type="ECO:0000259" key="2">
    <source>
        <dbReference type="SMART" id="SM00672"/>
    </source>
</evidence>
<name>A0A1E4TFB5_9ASCO</name>
<dbReference type="PANTHER" id="PTHR12203">
    <property type="entry name" value="KDEL LYS-ASP-GLU-LEU CONTAINING - RELATED"/>
    <property type="match status" value="1"/>
</dbReference>
<evidence type="ECO:0000256" key="1">
    <source>
        <dbReference type="SAM" id="Phobius"/>
    </source>
</evidence>
<dbReference type="AlphaFoldDB" id="A0A1E4TFB5"/>
<keyword evidence="3" id="KW-0808">Transferase</keyword>
<dbReference type="Proteomes" id="UP000095023">
    <property type="component" value="Unassembled WGS sequence"/>
</dbReference>
<keyword evidence="4" id="KW-1185">Reference proteome</keyword>
<gene>
    <name evidence="3" type="ORF">CANCADRAFT_31407</name>
</gene>
<evidence type="ECO:0000313" key="3">
    <source>
        <dbReference type="EMBL" id="ODV90446.1"/>
    </source>
</evidence>
<feature type="transmembrane region" description="Helical" evidence="1">
    <location>
        <begin position="7"/>
        <end position="26"/>
    </location>
</feature>
<keyword evidence="1" id="KW-0472">Membrane</keyword>
<proteinExistence type="predicted"/>
<dbReference type="SMART" id="SM00672">
    <property type="entry name" value="CAP10"/>
    <property type="match status" value="1"/>
</dbReference>
<organism evidence="3 4">
    <name type="scientific">Tortispora caseinolytica NRRL Y-17796</name>
    <dbReference type="NCBI Taxonomy" id="767744"/>
    <lineage>
        <taxon>Eukaryota</taxon>
        <taxon>Fungi</taxon>
        <taxon>Dikarya</taxon>
        <taxon>Ascomycota</taxon>
        <taxon>Saccharomycotina</taxon>
        <taxon>Trigonopsidomycetes</taxon>
        <taxon>Trigonopsidales</taxon>
        <taxon>Trigonopsidaceae</taxon>
        <taxon>Tortispora</taxon>
    </lineage>
</organism>
<feature type="domain" description="Glycosyl transferase CAP10" evidence="2">
    <location>
        <begin position="342"/>
        <end position="619"/>
    </location>
</feature>
<evidence type="ECO:0000313" key="4">
    <source>
        <dbReference type="Proteomes" id="UP000095023"/>
    </source>
</evidence>
<dbReference type="GO" id="GO:0016740">
    <property type="term" value="F:transferase activity"/>
    <property type="evidence" value="ECO:0007669"/>
    <property type="project" value="UniProtKB-KW"/>
</dbReference>
<dbReference type="Pfam" id="PF05686">
    <property type="entry name" value="Glyco_transf_90"/>
    <property type="match status" value="1"/>
</dbReference>